<feature type="compositionally biased region" description="Pro residues" evidence="5">
    <location>
        <begin position="344"/>
        <end position="355"/>
    </location>
</feature>
<keyword evidence="3 6" id="KW-1133">Transmembrane helix</keyword>
<evidence type="ECO:0000256" key="5">
    <source>
        <dbReference type="SAM" id="MobiDB-lite"/>
    </source>
</evidence>
<feature type="signal peptide" evidence="7">
    <location>
        <begin position="1"/>
        <end position="21"/>
    </location>
</feature>
<evidence type="ECO:0000256" key="2">
    <source>
        <dbReference type="ARBA" id="ARBA00022692"/>
    </source>
</evidence>
<keyword evidence="4 6" id="KW-0472">Membrane</keyword>
<name>A0AAD6Y9E8_9AGAR</name>
<feature type="region of interest" description="Disordered" evidence="5">
    <location>
        <begin position="133"/>
        <end position="211"/>
    </location>
</feature>
<feature type="compositionally biased region" description="Pro residues" evidence="5">
    <location>
        <begin position="144"/>
        <end position="153"/>
    </location>
</feature>
<feature type="transmembrane region" description="Helical" evidence="6">
    <location>
        <begin position="230"/>
        <end position="257"/>
    </location>
</feature>
<gene>
    <name evidence="8" type="ORF">GGX14DRAFT_570104</name>
</gene>
<evidence type="ECO:0000256" key="1">
    <source>
        <dbReference type="ARBA" id="ARBA00004167"/>
    </source>
</evidence>
<reference evidence="8" key="1">
    <citation type="submission" date="2023-03" db="EMBL/GenBank/DDBJ databases">
        <title>Massive genome expansion in bonnet fungi (Mycena s.s.) driven by repeated elements and novel gene families across ecological guilds.</title>
        <authorList>
            <consortium name="Lawrence Berkeley National Laboratory"/>
            <person name="Harder C.B."/>
            <person name="Miyauchi S."/>
            <person name="Viragh M."/>
            <person name="Kuo A."/>
            <person name="Thoen E."/>
            <person name="Andreopoulos B."/>
            <person name="Lu D."/>
            <person name="Skrede I."/>
            <person name="Drula E."/>
            <person name="Henrissat B."/>
            <person name="Morin E."/>
            <person name="Kohler A."/>
            <person name="Barry K."/>
            <person name="LaButti K."/>
            <person name="Morin E."/>
            <person name="Salamov A."/>
            <person name="Lipzen A."/>
            <person name="Mereny Z."/>
            <person name="Hegedus B."/>
            <person name="Baldrian P."/>
            <person name="Stursova M."/>
            <person name="Weitz H."/>
            <person name="Taylor A."/>
            <person name="Grigoriev I.V."/>
            <person name="Nagy L.G."/>
            <person name="Martin F."/>
            <person name="Kauserud H."/>
        </authorList>
    </citation>
    <scope>NUCLEOTIDE SEQUENCE</scope>
    <source>
        <strain evidence="8">9144</strain>
    </source>
</reference>
<evidence type="ECO:0008006" key="10">
    <source>
        <dbReference type="Google" id="ProtNLM"/>
    </source>
</evidence>
<evidence type="ECO:0000256" key="4">
    <source>
        <dbReference type="ARBA" id="ARBA00023136"/>
    </source>
</evidence>
<comment type="caution">
    <text evidence="8">The sequence shown here is derived from an EMBL/GenBank/DDBJ whole genome shotgun (WGS) entry which is preliminary data.</text>
</comment>
<feature type="region of interest" description="Disordered" evidence="5">
    <location>
        <begin position="312"/>
        <end position="355"/>
    </location>
</feature>
<keyword evidence="9" id="KW-1185">Reference proteome</keyword>
<comment type="subcellular location">
    <subcellularLocation>
        <location evidence="1">Membrane</location>
        <topology evidence="1">Single-pass membrane protein</topology>
    </subcellularLocation>
</comment>
<feature type="compositionally biased region" description="Polar residues" evidence="5">
    <location>
        <begin position="312"/>
        <end position="323"/>
    </location>
</feature>
<dbReference type="GO" id="GO:0016020">
    <property type="term" value="C:membrane"/>
    <property type="evidence" value="ECO:0007669"/>
    <property type="project" value="UniProtKB-SubCell"/>
</dbReference>
<keyword evidence="2 6" id="KW-0812">Transmembrane</keyword>
<evidence type="ECO:0000313" key="9">
    <source>
        <dbReference type="Proteomes" id="UP001219525"/>
    </source>
</evidence>
<proteinExistence type="predicted"/>
<dbReference type="Proteomes" id="UP001219525">
    <property type="component" value="Unassembled WGS sequence"/>
</dbReference>
<dbReference type="AlphaFoldDB" id="A0AAD6Y9E8"/>
<feature type="chain" id="PRO_5042147837" description="Mid2 domain-containing protein" evidence="7">
    <location>
        <begin position="22"/>
        <end position="355"/>
    </location>
</feature>
<sequence>MAISLLLFLFGTGMIWTTTHAGDPDVFPSDSVVPQCSVLEVVWGQPPPLHLHVQPGSNITAHNLVDLELQTGKSTNFTVALPIGKPRRFLISLIRKLISLFIIGQNFTFAYNTIADQFTVFVSNLMQVGPGTSDCLTGSGDTTTPPPPPPPSNPSSIPMTAPSTTSKNDAPPTTLSKSASSTAGTTSSASNPSSASSASVPSVPSSTSASPVVVPVSTISTGSSSKAATFPVGAVVGSVCALAVVILIALALFLWYWRRQSKRILAYPSTTTMHSEMVQQAPLLLPIRGDITPYRESFATQEHPQMRQCHSASDTVSGSTEPCMTTAEDERRGQGYFSGVSEEQPPPPYDYPPRP</sequence>
<evidence type="ECO:0000256" key="3">
    <source>
        <dbReference type="ARBA" id="ARBA00022989"/>
    </source>
</evidence>
<protein>
    <recommendedName>
        <fullName evidence="10">Mid2 domain-containing protein</fullName>
    </recommendedName>
</protein>
<organism evidence="8 9">
    <name type="scientific">Mycena pura</name>
    <dbReference type="NCBI Taxonomy" id="153505"/>
    <lineage>
        <taxon>Eukaryota</taxon>
        <taxon>Fungi</taxon>
        <taxon>Dikarya</taxon>
        <taxon>Basidiomycota</taxon>
        <taxon>Agaricomycotina</taxon>
        <taxon>Agaricomycetes</taxon>
        <taxon>Agaricomycetidae</taxon>
        <taxon>Agaricales</taxon>
        <taxon>Marasmiineae</taxon>
        <taxon>Mycenaceae</taxon>
        <taxon>Mycena</taxon>
    </lineage>
</organism>
<dbReference type="GO" id="GO:0071944">
    <property type="term" value="C:cell periphery"/>
    <property type="evidence" value="ECO:0007669"/>
    <property type="project" value="UniProtKB-ARBA"/>
</dbReference>
<keyword evidence="7" id="KW-0732">Signal</keyword>
<dbReference type="InterPro" id="IPR051694">
    <property type="entry name" value="Immunoregulatory_rcpt-like"/>
</dbReference>
<dbReference type="PANTHER" id="PTHR15549:SF30">
    <property type="entry name" value="MID2 DOMAIN-CONTAINING PROTEIN"/>
    <property type="match status" value="1"/>
</dbReference>
<evidence type="ECO:0000313" key="8">
    <source>
        <dbReference type="EMBL" id="KAJ7203652.1"/>
    </source>
</evidence>
<accession>A0AAD6Y9E8</accession>
<evidence type="ECO:0000256" key="7">
    <source>
        <dbReference type="SAM" id="SignalP"/>
    </source>
</evidence>
<dbReference type="EMBL" id="JARJCW010000050">
    <property type="protein sequence ID" value="KAJ7203652.1"/>
    <property type="molecule type" value="Genomic_DNA"/>
</dbReference>
<evidence type="ECO:0000256" key="6">
    <source>
        <dbReference type="SAM" id="Phobius"/>
    </source>
</evidence>
<dbReference type="PANTHER" id="PTHR15549">
    <property type="entry name" value="PAIRED IMMUNOGLOBULIN-LIKE TYPE 2 RECEPTOR"/>
    <property type="match status" value="1"/>
</dbReference>
<feature type="compositionally biased region" description="Low complexity" evidence="5">
    <location>
        <begin position="170"/>
        <end position="211"/>
    </location>
</feature>